<comment type="subunit">
    <text evidence="9">Interacts with the MHF histone-fold complex to form the FANCM-MHF complex.</text>
</comment>
<evidence type="ECO:0000259" key="12">
    <source>
        <dbReference type="PROSITE" id="PS51194"/>
    </source>
</evidence>
<evidence type="ECO:0000313" key="14">
    <source>
        <dbReference type="Proteomes" id="UP000194127"/>
    </source>
</evidence>
<gene>
    <name evidence="13" type="ORF">POSPLADRAFT_1051864</name>
</gene>
<feature type="region of interest" description="Disordered" evidence="10">
    <location>
        <begin position="27"/>
        <end position="51"/>
    </location>
</feature>
<feature type="compositionally biased region" description="Polar residues" evidence="10">
    <location>
        <begin position="1248"/>
        <end position="1258"/>
    </location>
</feature>
<feature type="domain" description="Helicase ATP-binding" evidence="11">
    <location>
        <begin position="243"/>
        <end position="411"/>
    </location>
</feature>
<keyword evidence="14" id="KW-1185">Reference proteome</keyword>
<feature type="region of interest" description="Disordered" evidence="10">
    <location>
        <begin position="873"/>
        <end position="1052"/>
    </location>
</feature>
<dbReference type="CDD" id="cd12091">
    <property type="entry name" value="FANCM_ID"/>
    <property type="match status" value="1"/>
</dbReference>
<feature type="region of interest" description="Disordered" evidence="10">
    <location>
        <begin position="784"/>
        <end position="822"/>
    </location>
</feature>
<dbReference type="InterPro" id="IPR006935">
    <property type="entry name" value="Helicase/UvrB_N"/>
</dbReference>
<dbReference type="InterPro" id="IPR027417">
    <property type="entry name" value="P-loop_NTPase"/>
</dbReference>
<evidence type="ECO:0000256" key="2">
    <source>
        <dbReference type="ARBA" id="ARBA00009889"/>
    </source>
</evidence>
<dbReference type="InterPro" id="IPR001650">
    <property type="entry name" value="Helicase_C-like"/>
</dbReference>
<keyword evidence="7" id="KW-0539">Nucleus</keyword>
<dbReference type="GO" id="GO:0036297">
    <property type="term" value="P:interstrand cross-link repair"/>
    <property type="evidence" value="ECO:0007669"/>
    <property type="project" value="TreeGrafter"/>
</dbReference>
<accession>A0A1X6NGV5</accession>
<dbReference type="CDD" id="cd18801">
    <property type="entry name" value="SF2_C_FANCM_Hef"/>
    <property type="match status" value="1"/>
</dbReference>
<feature type="region of interest" description="Disordered" evidence="10">
    <location>
        <begin position="1272"/>
        <end position="1312"/>
    </location>
</feature>
<keyword evidence="6" id="KW-0067">ATP-binding</keyword>
<dbReference type="GeneID" id="36325163"/>
<evidence type="ECO:0000256" key="8">
    <source>
        <dbReference type="ARBA" id="ARBA00047995"/>
    </source>
</evidence>
<dbReference type="RefSeq" id="XP_024344534.1">
    <property type="nucleotide sequence ID" value="XM_024480213.1"/>
</dbReference>
<dbReference type="InterPro" id="IPR039686">
    <property type="entry name" value="FANCM/Mph1-like_ID"/>
</dbReference>
<dbReference type="Gene3D" id="3.40.50.300">
    <property type="entry name" value="P-loop containing nucleotide triphosphate hydrolases"/>
    <property type="match status" value="2"/>
</dbReference>
<dbReference type="InterPro" id="IPR044749">
    <property type="entry name" value="FANCM_DEXDc"/>
</dbReference>
<comment type="similarity">
    <text evidence="2 9">Belongs to the DEAD box helicase family. DEAH subfamily. FANCM sub-subfamily.</text>
</comment>
<dbReference type="SMART" id="SM00487">
    <property type="entry name" value="DEXDc"/>
    <property type="match status" value="1"/>
</dbReference>
<sequence>MSSDDYFEDELDSAFLNEVDAIEAAQVSATNGRKTSPVELPPTRPVSPRSVIEISDSDPFDVFDFDAAELQDIHEREQRGIRAPGPVAGPSTLGRTTSKTTVQTTLFGEIVQEVATKSRSNKPPSKAHMERSNSSSRNPFGERTRKTKRWDHTAFAKTGWKQSAEDKAKRKAKAKASFDHEFGGGSEEEEPVEFEQFPAPFVPVGPVSANNRPSPMKLQPDLLAAKRWMYPLNHPKRDYQFNIVKHSLFENTLVALPTGLGKTFIAGVVMLNFYNWFPEGKVVFLAPSKPLVAQQIDACHRTCGIPGSQAAELTGETAKAKRHRLWAEKRVFYLTPQTLLSDLISENCDPRDIILIVIDEAHKGTGDYAYAQVLRYMMAKNPHFRVLALTATPGSNPDAVQAIVDSLHISHIEIRDEESIDLRPYMHKKSSEQHIIKMDEDVVRIRDLLGKVMQPLIKQVQNNGAMRGSPDPSLLHPFRCQAAIGELRERRAPAWAMAAASKLGPLARAMGYLLEASTNMCYGVLNGIISGFESTSGKKSIGRSVQDKLQKDPAFAALIKEVEDQKNRGFSLHPKMEKLRVLLVQHFAKNMLDKEEAQGDSAQATQITESSRVMVFVSFRECVDEVVEVLNKENPLIRATRFIGQGTDKQGRKGIAQREQLEVIQRFKDGEFNVLVSTSIGEEGLDIGEVDMIVCYDAQKTPIRMLQRVGRTGRKRDGAIHILLAEGREERNWDKAQDKYKDVQHFIVRAEQLELYGDVERLLPDHIKPECSELTMDIEEYVREDRSSRKGSLANGNSPQPKGKKRKRDDDPTRNIPPGAANGFLTVSQLLVKGGGSKKKSTKLKSVEKFDVLAGEDDDDDLEIEAGLFGPRRAASTSAASTVRKTAKVKHSKTIAAANDRRRPKARKKKKADEPTASQLENMGVEDSDDEEIQRGLQIEGGSSRFAGPSTLQRTPFPPKQHRSPKRRRISLVDRKVIDITTPDPSDCENSPAMSLHSSPEQPLRSRSTSTLSGDQVLATLSNPSSSPRSASVSHHQDMADMSWLIDDDEEPQLQVIDSSPLDQRAHLSEAMYAAKRDIDMQEVKYVTDLELSSPPRDLRPSPVKRAERSRRLGGTNGDMPPPASPSRLIISPPSLSDEIFPEPSFAIRAPGKQKKMQAAEDVNSSPLAMPPPSQRRLQRQRDSPRPEPVPPPAKQKKRKFKDVVEAQKAVPWIDVEATHSGDERSVGSSDAEQPEDEYERDFVQDLPETQVSPSYDQSAVYRRSLFTQAPGRGHAVPAFASRPVRRGYGAYTRAGPSSHVRHIPSSSPCNDGDDYYELGSFIVDDEADISSRGHSSSEP</sequence>
<evidence type="ECO:0000256" key="3">
    <source>
        <dbReference type="ARBA" id="ARBA00022741"/>
    </source>
</evidence>
<dbReference type="SUPFAM" id="SSF52540">
    <property type="entry name" value="P-loop containing nucleoside triphosphate hydrolases"/>
    <property type="match status" value="1"/>
</dbReference>
<dbReference type="GO" id="GO:0043138">
    <property type="term" value="F:3'-5' DNA helicase activity"/>
    <property type="evidence" value="ECO:0007669"/>
    <property type="project" value="InterPro"/>
</dbReference>
<evidence type="ECO:0000256" key="1">
    <source>
        <dbReference type="ARBA" id="ARBA00004123"/>
    </source>
</evidence>
<dbReference type="GO" id="GO:0009378">
    <property type="term" value="F:four-way junction helicase activity"/>
    <property type="evidence" value="ECO:0007669"/>
    <property type="project" value="TreeGrafter"/>
</dbReference>
<dbReference type="PROSITE" id="PS51194">
    <property type="entry name" value="HELICASE_CTER"/>
    <property type="match status" value="1"/>
</dbReference>
<comment type="catalytic activity">
    <reaction evidence="8 9">
        <text>ATP + H2O = ADP + phosphate + H(+)</text>
        <dbReference type="Rhea" id="RHEA:13065"/>
        <dbReference type="ChEBI" id="CHEBI:15377"/>
        <dbReference type="ChEBI" id="CHEBI:15378"/>
        <dbReference type="ChEBI" id="CHEBI:30616"/>
        <dbReference type="ChEBI" id="CHEBI:43474"/>
        <dbReference type="ChEBI" id="CHEBI:456216"/>
        <dbReference type="EC" id="3.6.4.12"/>
    </reaction>
</comment>
<reference evidence="13 14" key="1">
    <citation type="submission" date="2017-04" db="EMBL/GenBank/DDBJ databases">
        <title>Genome Sequence of the Model Brown-Rot Fungus Postia placenta SB12.</title>
        <authorList>
            <consortium name="DOE Joint Genome Institute"/>
            <person name="Gaskell J."/>
            <person name="Kersten P."/>
            <person name="Larrondo L.F."/>
            <person name="Canessa P."/>
            <person name="Martinez D."/>
            <person name="Hibbett D."/>
            <person name="Schmoll M."/>
            <person name="Kubicek C.P."/>
            <person name="Martinez A.T."/>
            <person name="Yadav J."/>
            <person name="Master E."/>
            <person name="Magnuson J.K."/>
            <person name="James T."/>
            <person name="Yaver D."/>
            <person name="Berka R."/>
            <person name="Labutti K."/>
            <person name="Lipzen A."/>
            <person name="Aerts A."/>
            <person name="Barry K."/>
            <person name="Henrissat B."/>
            <person name="Blanchette R."/>
            <person name="Grigoriev I."/>
            <person name="Cullen D."/>
        </authorList>
    </citation>
    <scope>NUCLEOTIDE SEQUENCE [LARGE SCALE GENOMIC DNA]</scope>
    <source>
        <strain evidence="13 14">MAD-698-R-SB12</strain>
    </source>
</reference>
<dbReference type="PROSITE" id="PS51192">
    <property type="entry name" value="HELICASE_ATP_BIND_1"/>
    <property type="match status" value="1"/>
</dbReference>
<feature type="region of interest" description="Disordered" evidence="10">
    <location>
        <begin position="1089"/>
        <end position="1258"/>
    </location>
</feature>
<evidence type="ECO:0000313" key="13">
    <source>
        <dbReference type="EMBL" id="OSX67740.1"/>
    </source>
</evidence>
<dbReference type="Pfam" id="PF04851">
    <property type="entry name" value="ResIII"/>
    <property type="match status" value="1"/>
</dbReference>
<feature type="compositionally biased region" description="Basic and acidic residues" evidence="10">
    <location>
        <begin position="1097"/>
        <end position="1111"/>
    </location>
</feature>
<keyword evidence="4" id="KW-0378">Hydrolase</keyword>
<evidence type="ECO:0000256" key="5">
    <source>
        <dbReference type="ARBA" id="ARBA00022806"/>
    </source>
</evidence>
<dbReference type="GO" id="GO:0000400">
    <property type="term" value="F:four-way junction DNA binding"/>
    <property type="evidence" value="ECO:0007669"/>
    <property type="project" value="TreeGrafter"/>
</dbReference>
<evidence type="ECO:0000256" key="7">
    <source>
        <dbReference type="ARBA" id="ARBA00023242"/>
    </source>
</evidence>
<feature type="domain" description="Helicase C-terminal" evidence="12">
    <location>
        <begin position="603"/>
        <end position="763"/>
    </location>
</feature>
<evidence type="ECO:0000259" key="11">
    <source>
        <dbReference type="PROSITE" id="PS51192"/>
    </source>
</evidence>
<evidence type="ECO:0000256" key="9">
    <source>
        <dbReference type="RuleBase" id="RU367027"/>
    </source>
</evidence>
<feature type="compositionally biased region" description="Polar residues" evidence="10">
    <location>
        <begin position="988"/>
        <end position="1014"/>
    </location>
</feature>
<dbReference type="OrthoDB" id="164902at2759"/>
<organism evidence="13 14">
    <name type="scientific">Postia placenta MAD-698-R-SB12</name>
    <dbReference type="NCBI Taxonomy" id="670580"/>
    <lineage>
        <taxon>Eukaryota</taxon>
        <taxon>Fungi</taxon>
        <taxon>Dikarya</taxon>
        <taxon>Basidiomycota</taxon>
        <taxon>Agaricomycotina</taxon>
        <taxon>Agaricomycetes</taxon>
        <taxon>Polyporales</taxon>
        <taxon>Adustoporiaceae</taxon>
        <taxon>Rhodonia</taxon>
    </lineage>
</organism>
<dbReference type="FunFam" id="3.40.50.300:FF:000861">
    <property type="entry name" value="Fanconi anemia, complementation group M"/>
    <property type="match status" value="1"/>
</dbReference>
<dbReference type="GO" id="GO:0005524">
    <property type="term" value="F:ATP binding"/>
    <property type="evidence" value="ECO:0007669"/>
    <property type="project" value="UniProtKB-UniRule"/>
</dbReference>
<comment type="subcellular location">
    <subcellularLocation>
        <location evidence="1 9">Nucleus</location>
    </subcellularLocation>
</comment>
<dbReference type="EMBL" id="KZ110591">
    <property type="protein sequence ID" value="OSX67740.1"/>
    <property type="molecule type" value="Genomic_DNA"/>
</dbReference>
<dbReference type="PANTHER" id="PTHR14025:SF20">
    <property type="entry name" value="FANCONI ANEMIA GROUP M PROTEIN"/>
    <property type="match status" value="1"/>
</dbReference>
<dbReference type="GO" id="GO:0016887">
    <property type="term" value="F:ATP hydrolysis activity"/>
    <property type="evidence" value="ECO:0007669"/>
    <property type="project" value="RHEA"/>
</dbReference>
<keyword evidence="5" id="KW-0347">Helicase</keyword>
<dbReference type="SMART" id="SM00490">
    <property type="entry name" value="HELICc"/>
    <property type="match status" value="1"/>
</dbReference>
<feature type="region of interest" description="Disordered" evidence="10">
    <location>
        <begin position="114"/>
        <end position="147"/>
    </location>
</feature>
<evidence type="ECO:0000256" key="6">
    <source>
        <dbReference type="ARBA" id="ARBA00022840"/>
    </source>
</evidence>
<evidence type="ECO:0000256" key="4">
    <source>
        <dbReference type="ARBA" id="ARBA00022801"/>
    </source>
</evidence>
<dbReference type="GO" id="GO:0045003">
    <property type="term" value="P:double-strand break repair via synthesis-dependent strand annealing"/>
    <property type="evidence" value="ECO:0007669"/>
    <property type="project" value="TreeGrafter"/>
</dbReference>
<feature type="compositionally biased region" description="Low complexity" evidence="10">
    <location>
        <begin position="873"/>
        <end position="884"/>
    </location>
</feature>
<feature type="compositionally biased region" description="Low complexity" evidence="10">
    <location>
        <begin position="1126"/>
        <end position="1137"/>
    </location>
</feature>
<keyword evidence="3" id="KW-0547">Nucleotide-binding</keyword>
<dbReference type="CDD" id="cd18033">
    <property type="entry name" value="DEXDc_FANCM"/>
    <property type="match status" value="1"/>
</dbReference>
<dbReference type="EC" id="3.6.4.12" evidence="9"/>
<dbReference type="InterPro" id="IPR014001">
    <property type="entry name" value="Helicase_ATP-bd"/>
</dbReference>
<feature type="compositionally biased region" description="Low complexity" evidence="10">
    <location>
        <begin position="1022"/>
        <end position="1034"/>
    </location>
</feature>
<dbReference type="PANTHER" id="PTHR14025">
    <property type="entry name" value="FANCONI ANEMIA GROUP M FANCM FAMILY MEMBER"/>
    <property type="match status" value="1"/>
</dbReference>
<evidence type="ECO:0000256" key="10">
    <source>
        <dbReference type="SAM" id="MobiDB-lite"/>
    </source>
</evidence>
<dbReference type="GO" id="GO:0005634">
    <property type="term" value="C:nucleus"/>
    <property type="evidence" value="ECO:0007669"/>
    <property type="project" value="UniProtKB-SubCell"/>
</dbReference>
<dbReference type="Proteomes" id="UP000194127">
    <property type="component" value="Unassembled WGS sequence"/>
</dbReference>
<proteinExistence type="inferred from homology"/>
<feature type="compositionally biased region" description="Basic residues" evidence="10">
    <location>
        <begin position="960"/>
        <end position="970"/>
    </location>
</feature>
<dbReference type="STRING" id="670580.A0A1X6NGV5"/>
<dbReference type="Pfam" id="PF00271">
    <property type="entry name" value="Helicase_C"/>
    <property type="match status" value="1"/>
</dbReference>
<name>A0A1X6NGV5_9APHY</name>
<comment type="function">
    <text evidence="9">ATP-dependent DNA helicase involved in DNA damage repair by homologous recombination and in genome maintenance. Capable of unwinding D-loops. Plays a role in limiting crossover recombinants during mitotic DNA double-strand break (DSB) repair. Component of a FANCM-MHF complex which promotes gene conversion at blocked replication forks, probably by reversal of the stalled fork.</text>
</comment>
<protein>
    <recommendedName>
        <fullName evidence="9">ATP-dependent DNA helicase</fullName>
        <ecNumber evidence="9">3.6.4.12</ecNumber>
    </recommendedName>
</protein>
<feature type="compositionally biased region" description="Basic and acidic residues" evidence="10">
    <location>
        <begin position="1217"/>
        <end position="1226"/>
    </location>
</feature>